<keyword evidence="1" id="KW-0812">Transmembrane</keyword>
<dbReference type="InParanoid" id="W4KLL8"/>
<accession>W4KLL8</accession>
<evidence type="ECO:0000313" key="2">
    <source>
        <dbReference type="EMBL" id="ETW86599.1"/>
    </source>
</evidence>
<dbReference type="AlphaFoldDB" id="W4KLL8"/>
<organism evidence="2 3">
    <name type="scientific">Heterobasidion irregulare (strain TC 32-1)</name>
    <dbReference type="NCBI Taxonomy" id="747525"/>
    <lineage>
        <taxon>Eukaryota</taxon>
        <taxon>Fungi</taxon>
        <taxon>Dikarya</taxon>
        <taxon>Basidiomycota</taxon>
        <taxon>Agaricomycotina</taxon>
        <taxon>Agaricomycetes</taxon>
        <taxon>Russulales</taxon>
        <taxon>Bondarzewiaceae</taxon>
        <taxon>Heterobasidion</taxon>
        <taxon>Heterobasidion annosum species complex</taxon>
    </lineage>
</organism>
<sequence>MGAGRRWLLPLLSVIPSYIPWSFDWETMPLFTAIRSSFHFPALTTLFTVIHPVLAQAPVNDVVSWPSGLLLLASVLYAALGTPPDKIWEIEPAIGWFLWSGLPVISIPIMQRVNWVASACHFVPGIRTAYGKSNFWIQADQVTALARSEALRKALQCLKCVLYEPSTVDPSLWSLTPEGLVIPAPNGSGPLISSPIKPSSVTPSAHDFLLFAAIDYHVFREWEVVIKKGGQVVFSTKNMPASSVVDVDSEEFALFVVAAQLVRRPHSQSKLHALAYNDSDKKEGPYTLDLDKDPVKYDTPICAVDFHSYAPEGSKVTASLAELATAYYRVVQYIKQNFDPSDSPKLAQISVGQTLWIAILGGVLLDKGRLTIQNLHGRWGMKEVTADEAYLTRIETVLAEIDEYANKPAFFDLVFSGGLNRRSAYPFLIAGLFGQVIICYFLSVGTSAGVWTSVALSNSLYAGRLTDWHSLYYGKTAVTDEPGMKMYVPGSQELMAIATFDRSSPKQGSLRPGVLLNTFGLAAAIFGAVFQGPTRDALNFGPFSPTPGWVVYTSIVLCMGTTILITVTLALQQLREKTWADDSEFPTRYMAYTTLPCSVIVSGLAMWFQYSGLKRFWPILDALTWVSGMPLGMLENGRMFAVDDNVLHLVLLNRWIMGAVASSVGSA</sequence>
<feature type="transmembrane region" description="Helical" evidence="1">
    <location>
        <begin position="591"/>
        <end position="610"/>
    </location>
</feature>
<dbReference type="Proteomes" id="UP000030671">
    <property type="component" value="Unassembled WGS sequence"/>
</dbReference>
<dbReference type="EMBL" id="KI925454">
    <property type="protein sequence ID" value="ETW86599.1"/>
    <property type="molecule type" value="Genomic_DNA"/>
</dbReference>
<proteinExistence type="predicted"/>
<feature type="transmembrane region" description="Helical" evidence="1">
    <location>
        <begin position="550"/>
        <end position="571"/>
    </location>
</feature>
<keyword evidence="1" id="KW-1133">Transmembrane helix</keyword>
<evidence type="ECO:0000313" key="3">
    <source>
        <dbReference type="Proteomes" id="UP000030671"/>
    </source>
</evidence>
<dbReference type="HOGENOM" id="CLU_403350_0_0_1"/>
<dbReference type="GeneID" id="20671868"/>
<dbReference type="eggNOG" id="ENOG502SJS9">
    <property type="taxonomic scope" value="Eukaryota"/>
</dbReference>
<dbReference type="KEGG" id="hir:HETIRDRAFT_377159"/>
<reference evidence="2 3" key="1">
    <citation type="journal article" date="2012" name="New Phytol.">
        <title>Insight into trade-off between wood decay and parasitism from the genome of a fungal forest pathogen.</title>
        <authorList>
            <person name="Olson A."/>
            <person name="Aerts A."/>
            <person name="Asiegbu F."/>
            <person name="Belbahri L."/>
            <person name="Bouzid O."/>
            <person name="Broberg A."/>
            <person name="Canback B."/>
            <person name="Coutinho P.M."/>
            <person name="Cullen D."/>
            <person name="Dalman K."/>
            <person name="Deflorio G."/>
            <person name="van Diepen L.T."/>
            <person name="Dunand C."/>
            <person name="Duplessis S."/>
            <person name="Durling M."/>
            <person name="Gonthier P."/>
            <person name="Grimwood J."/>
            <person name="Fossdal C.G."/>
            <person name="Hansson D."/>
            <person name="Henrissat B."/>
            <person name="Hietala A."/>
            <person name="Himmelstrand K."/>
            <person name="Hoffmeister D."/>
            <person name="Hogberg N."/>
            <person name="James T.Y."/>
            <person name="Karlsson M."/>
            <person name="Kohler A."/>
            <person name="Kues U."/>
            <person name="Lee Y.H."/>
            <person name="Lin Y.C."/>
            <person name="Lind M."/>
            <person name="Lindquist E."/>
            <person name="Lombard V."/>
            <person name="Lucas S."/>
            <person name="Lunden K."/>
            <person name="Morin E."/>
            <person name="Murat C."/>
            <person name="Park J."/>
            <person name="Raffaello T."/>
            <person name="Rouze P."/>
            <person name="Salamov A."/>
            <person name="Schmutz J."/>
            <person name="Solheim H."/>
            <person name="Stahlberg J."/>
            <person name="Velez H."/>
            <person name="de Vries R.P."/>
            <person name="Wiebenga A."/>
            <person name="Woodward S."/>
            <person name="Yakovlev I."/>
            <person name="Garbelotto M."/>
            <person name="Martin F."/>
            <person name="Grigoriev I.V."/>
            <person name="Stenlid J."/>
        </authorList>
    </citation>
    <scope>NUCLEOTIDE SEQUENCE [LARGE SCALE GENOMIC DNA]</scope>
    <source>
        <strain evidence="2 3">TC 32-1</strain>
    </source>
</reference>
<feature type="transmembrane region" description="Helical" evidence="1">
    <location>
        <begin position="424"/>
        <end position="443"/>
    </location>
</feature>
<name>W4KLL8_HETIT</name>
<dbReference type="RefSeq" id="XP_009540603.1">
    <property type="nucleotide sequence ID" value="XM_009542308.1"/>
</dbReference>
<keyword evidence="1" id="KW-0472">Membrane</keyword>
<evidence type="ECO:0000256" key="1">
    <source>
        <dbReference type="SAM" id="Phobius"/>
    </source>
</evidence>
<dbReference type="OrthoDB" id="3020985at2759"/>
<gene>
    <name evidence="2" type="ORF">HETIRDRAFT_377159</name>
</gene>
<protein>
    <submittedName>
        <fullName evidence="2">Uncharacterized protein</fullName>
    </submittedName>
</protein>
<keyword evidence="3" id="KW-1185">Reference proteome</keyword>
<feature type="transmembrane region" description="Helical" evidence="1">
    <location>
        <begin position="512"/>
        <end position="530"/>
    </location>
</feature>